<evidence type="ECO:0000256" key="6">
    <source>
        <dbReference type="ARBA" id="ARBA00023194"/>
    </source>
</evidence>
<dbReference type="InterPro" id="IPR025110">
    <property type="entry name" value="AMP-bd_C"/>
</dbReference>
<dbReference type="Gene3D" id="1.10.1200.10">
    <property type="entry name" value="ACP-like"/>
    <property type="match status" value="1"/>
</dbReference>
<dbReference type="Gene3D" id="2.30.38.10">
    <property type="entry name" value="Luciferase, Domain 3"/>
    <property type="match status" value="1"/>
</dbReference>
<dbReference type="InterPro" id="IPR045851">
    <property type="entry name" value="AMP-bd_C_sf"/>
</dbReference>
<keyword evidence="10" id="KW-1185">Reference proteome</keyword>
<dbReference type="Proteomes" id="UP001199916">
    <property type="component" value="Unassembled WGS sequence"/>
</dbReference>
<evidence type="ECO:0000313" key="9">
    <source>
        <dbReference type="EMBL" id="MCE5167966.1"/>
    </source>
</evidence>
<dbReference type="Pfam" id="PF00668">
    <property type="entry name" value="Condensation"/>
    <property type="match status" value="2"/>
</dbReference>
<evidence type="ECO:0000256" key="5">
    <source>
        <dbReference type="ARBA" id="ARBA00022598"/>
    </source>
</evidence>
<dbReference type="PROSITE" id="PS50075">
    <property type="entry name" value="CARRIER"/>
    <property type="match status" value="1"/>
</dbReference>
<sequence length="1510" mass="171269">MFLNIRNLTRLEVISLDDARKLYPLTHPQKRIWYVENIYPGTSLHNIGGLIKIYGPVDFQLLEEAINQFIRQNDAIRIRLVEQDGTVQQTVTEYRRRTFPFIDFTTTPSDADVDAWVSAEFANPLPLDGELLYDFALVKINESESAYLTKAHHIISDGWSFQLMTTQINQIYTQLMQGEEVQQEARPTYLDYIGHEHKYLSSSRHVKNKHYWQKKFEHVHDVALHTTASGTSGKRKKFLISSHTSEAIRDFAHVHHISLNTFFVATMLLYLHKANQQDRIMIGTPVLNRTGVKEKNTFGMFTSTMPFLADIQYEMSFSTFIHNVNHELIQCYFHQKYPYNLLVQDLQLQKRGLDQLFQVCVNYYNTTFDRSFGPGWKMQQIEVHNGNQLYPLQVIVTEWSSNGGLELYFDYKTGDYTDIQIDEIYCRLLHLIDQIISYPDARIGDLQLLLPGERADLLYACNMTEHTYPAQKTILQLFEEQVERTPDRVAASCNGQSLTYRGLNDRANQLARTLLKSGIRPHTPAAIMGRHSLAIVVGIWAVIKAGGAYLPIDPDYPKDRIEYILRDSGASLLLTHGKEWEQLSYEGAVIALDDERLYENDKSNLPAMSTADDLVYIIYTSGSTGNPKGTMIEHRGLVNYIWWANKTYIHAHDDVFALYSSIAFDLTVTSIFTPLISGNRIEIYEDDGNEFIVHRILHDNKATVIKLTPAHLALIKDIDLHASSVRTFIVGGEDLKCALAHHIHERCGGGIDIYNEYGPTETVVGCMIYRYDPARDKGTSVPIGQPIDNVQIYLLDQRLEPVPNGTIGEIYISGDGVARGYLHRPELTQERFLDNPFLPGKSMYRTGDLAMRHDKGDIGYLGRIDHQVKIKGYRIEMGEIEHQLLAMEPIEEAVVIDQTGDDGQQHLVAYFVAAGELASLELRMRLAEALPSYMIPAYFVRLDQLPLTPNGKVDRRLLPAPERALEQIDTGEPHLIAAFLTDIFKEVLQVEEMNPHDNFYRMGGDSIKAIQIASKVNAAGYRLKVQHILSYPVIYELAALIEMNVSVPVEQGLCEGTIKPLPITSWFFGREWNNPHYYVQSVLLRLTQKVTTEQLQAALYALIQHHDALRLQYDERVGCLAYRQVEREDVELASCDLAHHSAEERTAALKNRAESFKASMRLGHGLLIKSLLLDKGVQGQSLLLTAHHLVVDGVSWRIMLEDLDRLLQAVMTGASLPLPAKTNSVQAWAEAIEAYSHERAREHLEYWQSVVEEAEDSLNADFPSADDRHAVCGTLVRELPVEETRKLLGDANAAFHTQTSDLLVTALAMAVISFTGKEKVTFELEGHGREELFENIDVSRTVGWFTSMYPVNLRLSGTEPADIIKSIKEQLRSIPNKGVDYGILAYGSGRVAKTDQGLLRFNYMGEIDNHLHSPVLQIASEDTGSDTCSSNRLSCLADVVAMVIDKTLQVRMTYSTAKFSRDTMEALMRAFMQRLNEIIQFCADREQSDFTPSDFETVKLEQEELDVLFN</sequence>
<keyword evidence="6" id="KW-0045">Antibiotic biosynthesis</keyword>
<dbReference type="Pfam" id="PF13193">
    <property type="entry name" value="AMP-binding_C"/>
    <property type="match status" value="1"/>
</dbReference>
<evidence type="ECO:0000256" key="7">
    <source>
        <dbReference type="ARBA" id="ARBA00023268"/>
    </source>
</evidence>
<evidence type="ECO:0000313" key="10">
    <source>
        <dbReference type="Proteomes" id="UP001199916"/>
    </source>
</evidence>
<reference evidence="9 10" key="1">
    <citation type="submission" date="2021-11" db="EMBL/GenBank/DDBJ databases">
        <title>Draft genome sequence of Paenibacillus profundus YoMME, a new Gram-positive bacteria with exoelectrogenic properties.</title>
        <authorList>
            <person name="Hubenova Y."/>
            <person name="Hubenova E."/>
            <person name="Manasiev Y."/>
            <person name="Peykov S."/>
            <person name="Mitov M."/>
        </authorList>
    </citation>
    <scope>NUCLEOTIDE SEQUENCE [LARGE SCALE GENOMIC DNA]</scope>
    <source>
        <strain evidence="9 10">YoMME</strain>
    </source>
</reference>
<dbReference type="InterPro" id="IPR020845">
    <property type="entry name" value="AMP-binding_CS"/>
</dbReference>
<comment type="caution">
    <text evidence="9">The sequence shown here is derived from an EMBL/GenBank/DDBJ whole genome shotgun (WGS) entry which is preliminary data.</text>
</comment>
<dbReference type="SUPFAM" id="SSF52777">
    <property type="entry name" value="CoA-dependent acyltransferases"/>
    <property type="match status" value="4"/>
</dbReference>
<dbReference type="Gene3D" id="3.30.559.30">
    <property type="entry name" value="Nonribosomal peptide synthetase, condensation domain"/>
    <property type="match status" value="2"/>
</dbReference>
<evidence type="ECO:0000256" key="3">
    <source>
        <dbReference type="ARBA" id="ARBA00022450"/>
    </source>
</evidence>
<dbReference type="CDD" id="cd19534">
    <property type="entry name" value="E_NRPS"/>
    <property type="match status" value="1"/>
</dbReference>
<gene>
    <name evidence="9" type="ORF">LQV63_01365</name>
</gene>
<comment type="similarity">
    <text evidence="2">Belongs to the ATP-dependent AMP-binding enzyme family.</text>
</comment>
<dbReference type="PROSITE" id="PS00455">
    <property type="entry name" value="AMP_BINDING"/>
    <property type="match status" value="1"/>
</dbReference>
<dbReference type="PANTHER" id="PTHR45398">
    <property type="match status" value="1"/>
</dbReference>
<dbReference type="PANTHER" id="PTHR45398:SF1">
    <property type="entry name" value="ENZYME, PUTATIVE (JCVI)-RELATED"/>
    <property type="match status" value="1"/>
</dbReference>
<dbReference type="RefSeq" id="WP_233695394.1">
    <property type="nucleotide sequence ID" value="NZ_JAJNBZ010000001.1"/>
</dbReference>
<organism evidence="9 10">
    <name type="scientific">Paenibacillus profundus</name>
    <dbReference type="NCBI Taxonomy" id="1173085"/>
    <lineage>
        <taxon>Bacteria</taxon>
        <taxon>Bacillati</taxon>
        <taxon>Bacillota</taxon>
        <taxon>Bacilli</taxon>
        <taxon>Bacillales</taxon>
        <taxon>Paenibacillaceae</taxon>
        <taxon>Paenibacillus</taxon>
    </lineage>
</organism>
<dbReference type="EMBL" id="JAJNBZ010000001">
    <property type="protein sequence ID" value="MCE5167966.1"/>
    <property type="molecule type" value="Genomic_DNA"/>
</dbReference>
<feature type="domain" description="Carrier" evidence="8">
    <location>
        <begin position="971"/>
        <end position="1045"/>
    </location>
</feature>
<dbReference type="NCBIfam" id="TIGR01720">
    <property type="entry name" value="NRPS-para261"/>
    <property type="match status" value="1"/>
</dbReference>
<dbReference type="InterPro" id="IPR000873">
    <property type="entry name" value="AMP-dep_synth/lig_dom"/>
</dbReference>
<evidence type="ECO:0000259" key="8">
    <source>
        <dbReference type="PROSITE" id="PS50075"/>
    </source>
</evidence>
<dbReference type="NCBIfam" id="TIGR01733">
    <property type="entry name" value="AA-adenyl-dom"/>
    <property type="match status" value="1"/>
</dbReference>
<dbReference type="Gene3D" id="3.40.50.980">
    <property type="match status" value="2"/>
</dbReference>
<dbReference type="SUPFAM" id="SSF56801">
    <property type="entry name" value="Acetyl-CoA synthetase-like"/>
    <property type="match status" value="1"/>
</dbReference>
<accession>A0ABS8Y8B2</accession>
<protein>
    <submittedName>
        <fullName evidence="9">Amino acid adenylation domain-containing protein</fullName>
    </submittedName>
</protein>
<name>A0ABS8Y8B2_9BACL</name>
<dbReference type="InterPro" id="IPR009081">
    <property type="entry name" value="PP-bd_ACP"/>
</dbReference>
<dbReference type="InterPro" id="IPR001242">
    <property type="entry name" value="Condensation_dom"/>
</dbReference>
<evidence type="ECO:0000256" key="4">
    <source>
        <dbReference type="ARBA" id="ARBA00022553"/>
    </source>
</evidence>
<comment type="cofactor">
    <cofactor evidence="1">
        <name>pantetheine 4'-phosphate</name>
        <dbReference type="ChEBI" id="CHEBI:47942"/>
    </cofactor>
</comment>
<dbReference type="Gene3D" id="3.30.559.10">
    <property type="entry name" value="Chloramphenicol acetyltransferase-like domain"/>
    <property type="match status" value="2"/>
</dbReference>
<dbReference type="InterPro" id="IPR023213">
    <property type="entry name" value="CAT-like_dom_sf"/>
</dbReference>
<dbReference type="Pfam" id="PF00501">
    <property type="entry name" value="AMP-binding"/>
    <property type="match status" value="1"/>
</dbReference>
<evidence type="ECO:0000256" key="2">
    <source>
        <dbReference type="ARBA" id="ARBA00006432"/>
    </source>
</evidence>
<evidence type="ECO:0000256" key="1">
    <source>
        <dbReference type="ARBA" id="ARBA00001957"/>
    </source>
</evidence>
<dbReference type="PROSITE" id="PS00012">
    <property type="entry name" value="PHOSPHOPANTETHEINE"/>
    <property type="match status" value="1"/>
</dbReference>
<keyword evidence="3" id="KW-0596">Phosphopantetheine</keyword>
<dbReference type="Gene3D" id="3.30.300.30">
    <property type="match status" value="1"/>
</dbReference>
<dbReference type="SUPFAM" id="SSF47336">
    <property type="entry name" value="ACP-like"/>
    <property type="match status" value="1"/>
</dbReference>
<keyword evidence="4" id="KW-0597">Phosphoprotein</keyword>
<dbReference type="InterPro" id="IPR010071">
    <property type="entry name" value="AA_adenyl_dom"/>
</dbReference>
<dbReference type="InterPro" id="IPR010060">
    <property type="entry name" value="NRPS_synth"/>
</dbReference>
<keyword evidence="5" id="KW-0436">Ligase</keyword>
<proteinExistence type="inferred from homology"/>
<dbReference type="InterPro" id="IPR036736">
    <property type="entry name" value="ACP-like_sf"/>
</dbReference>
<dbReference type="Pfam" id="PF00550">
    <property type="entry name" value="PP-binding"/>
    <property type="match status" value="1"/>
</dbReference>
<dbReference type="InterPro" id="IPR006162">
    <property type="entry name" value="Ppantetheine_attach_site"/>
</dbReference>
<keyword evidence="7" id="KW-0511">Multifunctional enzyme</keyword>